<evidence type="ECO:0000313" key="2">
    <source>
        <dbReference type="EMBL" id="SFP62046.1"/>
    </source>
</evidence>
<evidence type="ECO:0000256" key="1">
    <source>
        <dbReference type="SAM" id="SignalP"/>
    </source>
</evidence>
<evidence type="ECO:0000313" key="3">
    <source>
        <dbReference type="Proteomes" id="UP000199356"/>
    </source>
</evidence>
<dbReference type="Proteomes" id="UP000199356">
    <property type="component" value="Unassembled WGS sequence"/>
</dbReference>
<feature type="chain" id="PRO_5011768195" evidence="1">
    <location>
        <begin position="21"/>
        <end position="274"/>
    </location>
</feature>
<proteinExistence type="predicted"/>
<name>A0A1I5RVQ9_9RHOB</name>
<gene>
    <name evidence="2" type="ORF">SAMN04488047_10992</name>
</gene>
<dbReference type="AlphaFoldDB" id="A0A1I5RVQ9"/>
<feature type="signal peptide" evidence="1">
    <location>
        <begin position="1"/>
        <end position="20"/>
    </location>
</feature>
<accession>A0A1I5RVQ9</accession>
<organism evidence="2 3">
    <name type="scientific">Tranquillimonas alkanivorans</name>
    <dbReference type="NCBI Taxonomy" id="441119"/>
    <lineage>
        <taxon>Bacteria</taxon>
        <taxon>Pseudomonadati</taxon>
        <taxon>Pseudomonadota</taxon>
        <taxon>Alphaproteobacteria</taxon>
        <taxon>Rhodobacterales</taxon>
        <taxon>Roseobacteraceae</taxon>
        <taxon>Tranquillimonas</taxon>
    </lineage>
</organism>
<reference evidence="2 3" key="1">
    <citation type="submission" date="2016-10" db="EMBL/GenBank/DDBJ databases">
        <authorList>
            <person name="de Groot N.N."/>
        </authorList>
    </citation>
    <scope>NUCLEOTIDE SEQUENCE [LARGE SCALE GENOMIC DNA]</scope>
    <source>
        <strain evidence="2 3">DSM 19547</strain>
    </source>
</reference>
<dbReference type="OrthoDB" id="7841298at2"/>
<keyword evidence="3" id="KW-1185">Reference proteome</keyword>
<dbReference type="STRING" id="441119.SAMN04488047_10992"/>
<keyword evidence="1" id="KW-0732">Signal</keyword>
<protein>
    <submittedName>
        <fullName evidence="2">Uncharacterized protein</fullName>
    </submittedName>
</protein>
<sequence length="274" mass="30315">MRAAVLTVCLSAAMAAPATAQEPYEIEALYEALRIPDVLAIMREEGLEYGDELEAELFPRKGGAAWEALVSNLYGVDAMDELVTQVFTDEMQGTDVAPLVEFFASERGRQIVELELEARRALLDESVDEAARETYADMRAQDAPRLALIERFVEVNELVESNVVGALNSNYAFLTGLMDGDALPGGMTEDQVLADVWSQEPEIRDETEEWVFSYLTMAYEPLEDADLRAYIDISETEEGQEMNRALFTAFDEMYSKISGALGAGAARFMAGEDI</sequence>
<dbReference type="EMBL" id="FOXA01000009">
    <property type="protein sequence ID" value="SFP62046.1"/>
    <property type="molecule type" value="Genomic_DNA"/>
</dbReference>
<dbReference type="RefSeq" id="WP_093422300.1">
    <property type="nucleotide sequence ID" value="NZ_FOXA01000009.1"/>
</dbReference>